<protein>
    <submittedName>
        <fullName evidence="1">Uncharacterized protein</fullName>
    </submittedName>
</protein>
<proteinExistence type="predicted"/>
<dbReference type="Proteomes" id="UP001239111">
    <property type="component" value="Chromosome 2"/>
</dbReference>
<gene>
    <name evidence="1" type="ORF">QAD02_012726</name>
</gene>
<accession>A0ACC2P332</accession>
<evidence type="ECO:0000313" key="2">
    <source>
        <dbReference type="Proteomes" id="UP001239111"/>
    </source>
</evidence>
<reference evidence="1" key="1">
    <citation type="submission" date="2023-04" db="EMBL/GenBank/DDBJ databases">
        <title>A chromosome-level genome assembly of the parasitoid wasp Eretmocerus hayati.</title>
        <authorList>
            <person name="Zhong Y."/>
            <person name="Liu S."/>
            <person name="Liu Y."/>
        </authorList>
    </citation>
    <scope>NUCLEOTIDE SEQUENCE</scope>
    <source>
        <strain evidence="1">ZJU_SS_LIU_2023</strain>
    </source>
</reference>
<organism evidence="1 2">
    <name type="scientific">Eretmocerus hayati</name>
    <dbReference type="NCBI Taxonomy" id="131215"/>
    <lineage>
        <taxon>Eukaryota</taxon>
        <taxon>Metazoa</taxon>
        <taxon>Ecdysozoa</taxon>
        <taxon>Arthropoda</taxon>
        <taxon>Hexapoda</taxon>
        <taxon>Insecta</taxon>
        <taxon>Pterygota</taxon>
        <taxon>Neoptera</taxon>
        <taxon>Endopterygota</taxon>
        <taxon>Hymenoptera</taxon>
        <taxon>Apocrita</taxon>
        <taxon>Proctotrupomorpha</taxon>
        <taxon>Chalcidoidea</taxon>
        <taxon>Aphelinidae</taxon>
        <taxon>Aphelininae</taxon>
        <taxon>Eretmocerus</taxon>
    </lineage>
</organism>
<keyword evidence="2" id="KW-1185">Reference proteome</keyword>
<sequence>MALVDPLLPATRQVLRERIIKFLPVAMRNFAQFYMYRNHKEYVDWGEELKERLYEKVKNDAQCLTAISTESFIAEYELIKKSYNSVREELDKNGSLQNGNVSPEKLLIYQQISRMEVVKFF</sequence>
<evidence type="ECO:0000313" key="1">
    <source>
        <dbReference type="EMBL" id="KAJ8676939.1"/>
    </source>
</evidence>
<comment type="caution">
    <text evidence="1">The sequence shown here is derived from an EMBL/GenBank/DDBJ whole genome shotgun (WGS) entry which is preliminary data.</text>
</comment>
<dbReference type="EMBL" id="CM056742">
    <property type="protein sequence ID" value="KAJ8676939.1"/>
    <property type="molecule type" value="Genomic_DNA"/>
</dbReference>
<name>A0ACC2P332_9HYME</name>